<evidence type="ECO:0000313" key="1">
    <source>
        <dbReference type="EMBL" id="GAA0389075.1"/>
    </source>
</evidence>
<evidence type="ECO:0000313" key="2">
    <source>
        <dbReference type="Proteomes" id="UP001500340"/>
    </source>
</evidence>
<dbReference type="Proteomes" id="UP001500340">
    <property type="component" value="Unassembled WGS sequence"/>
</dbReference>
<comment type="caution">
    <text evidence="1">The sequence shown here is derived from an EMBL/GenBank/DDBJ whole genome shotgun (WGS) entry which is preliminary data.</text>
</comment>
<keyword evidence="2" id="KW-1185">Reference proteome</keyword>
<reference evidence="2" key="1">
    <citation type="journal article" date="2019" name="Int. J. Syst. Evol. Microbiol.">
        <title>The Global Catalogue of Microorganisms (GCM) 10K type strain sequencing project: providing services to taxonomists for standard genome sequencing and annotation.</title>
        <authorList>
            <consortium name="The Broad Institute Genomics Platform"/>
            <consortium name="The Broad Institute Genome Sequencing Center for Infectious Disease"/>
            <person name="Wu L."/>
            <person name="Ma J."/>
        </authorList>
    </citation>
    <scope>NUCLEOTIDE SEQUENCE [LARGE SCALE GENOMIC DNA]</scope>
    <source>
        <strain evidence="2">JCM 12774</strain>
    </source>
</reference>
<gene>
    <name evidence="1" type="ORF">GCM10008933_20050</name>
</gene>
<name>A0ABP3I3M5_9BACL</name>
<sequence length="69" mass="7823">MDLSEYAYFLSRSEIFRTHAISNMTGSSGRQRVPDSSLINFRLAFPSNIERVIDFGSVAKSALKSYEKE</sequence>
<dbReference type="EMBL" id="BAAACX010000008">
    <property type="protein sequence ID" value="GAA0389075.1"/>
    <property type="molecule type" value="Genomic_DNA"/>
</dbReference>
<protein>
    <submittedName>
        <fullName evidence="1">Uncharacterized protein</fullName>
    </submittedName>
</protein>
<accession>A0ABP3I3M5</accession>
<proteinExistence type="predicted"/>
<organism evidence="1 2">
    <name type="scientific">Paenibacillus motobuensis</name>
    <dbReference type="NCBI Taxonomy" id="295324"/>
    <lineage>
        <taxon>Bacteria</taxon>
        <taxon>Bacillati</taxon>
        <taxon>Bacillota</taxon>
        <taxon>Bacilli</taxon>
        <taxon>Bacillales</taxon>
        <taxon>Paenibacillaceae</taxon>
        <taxon>Paenibacillus</taxon>
    </lineage>
</organism>